<sequence>MSRVRRSTFTTFVVLGSSLPGCCCCCIGKRATSYVEMGAIGSYLIRSGLVHESNGRERPYRHSQVGGGGGVRLSPSSVIEGNQTRPPLAGEPRLDLVQISIEV</sequence>
<feature type="chain" id="PRO_5019142715" description="Secreted protein" evidence="2">
    <location>
        <begin position="25"/>
        <end position="103"/>
    </location>
</feature>
<reference evidence="3 4" key="1">
    <citation type="journal article" date="2014" name="Agronomy (Basel)">
        <title>A Draft Genome Sequence for Ensete ventricosum, the Drought-Tolerant Tree Against Hunger.</title>
        <authorList>
            <person name="Harrison J."/>
            <person name="Moore K.A."/>
            <person name="Paszkiewicz K."/>
            <person name="Jones T."/>
            <person name="Grant M."/>
            <person name="Ambacheew D."/>
            <person name="Muzemil S."/>
            <person name="Studholme D.J."/>
        </authorList>
    </citation>
    <scope>NUCLEOTIDE SEQUENCE [LARGE SCALE GENOMIC DNA]</scope>
</reference>
<organism evidence="3 4">
    <name type="scientific">Ensete ventricosum</name>
    <name type="common">Abyssinian banana</name>
    <name type="synonym">Musa ensete</name>
    <dbReference type="NCBI Taxonomy" id="4639"/>
    <lineage>
        <taxon>Eukaryota</taxon>
        <taxon>Viridiplantae</taxon>
        <taxon>Streptophyta</taxon>
        <taxon>Embryophyta</taxon>
        <taxon>Tracheophyta</taxon>
        <taxon>Spermatophyta</taxon>
        <taxon>Magnoliopsida</taxon>
        <taxon>Liliopsida</taxon>
        <taxon>Zingiberales</taxon>
        <taxon>Musaceae</taxon>
        <taxon>Ensete</taxon>
    </lineage>
</organism>
<evidence type="ECO:0000313" key="4">
    <source>
        <dbReference type="Proteomes" id="UP000287651"/>
    </source>
</evidence>
<dbReference type="EMBL" id="AMZH03007852">
    <property type="protein sequence ID" value="RRT60303.1"/>
    <property type="molecule type" value="Genomic_DNA"/>
</dbReference>
<evidence type="ECO:0008006" key="5">
    <source>
        <dbReference type="Google" id="ProtNLM"/>
    </source>
</evidence>
<name>A0A426Z8Q2_ENSVE</name>
<comment type="caution">
    <text evidence="3">The sequence shown here is derived from an EMBL/GenBank/DDBJ whole genome shotgun (WGS) entry which is preliminary data.</text>
</comment>
<keyword evidence="2" id="KW-0732">Signal</keyword>
<feature type="region of interest" description="Disordered" evidence="1">
    <location>
        <begin position="55"/>
        <end position="90"/>
    </location>
</feature>
<evidence type="ECO:0000313" key="3">
    <source>
        <dbReference type="EMBL" id="RRT60303.1"/>
    </source>
</evidence>
<protein>
    <recommendedName>
        <fullName evidence="5">Secreted protein</fullName>
    </recommendedName>
</protein>
<accession>A0A426Z8Q2</accession>
<dbReference type="AlphaFoldDB" id="A0A426Z8Q2"/>
<proteinExistence type="predicted"/>
<evidence type="ECO:0000256" key="2">
    <source>
        <dbReference type="SAM" id="SignalP"/>
    </source>
</evidence>
<evidence type="ECO:0000256" key="1">
    <source>
        <dbReference type="SAM" id="MobiDB-lite"/>
    </source>
</evidence>
<dbReference type="Proteomes" id="UP000287651">
    <property type="component" value="Unassembled WGS sequence"/>
</dbReference>
<gene>
    <name evidence="3" type="ORF">B296_00013179</name>
</gene>
<feature type="compositionally biased region" description="Polar residues" evidence="1">
    <location>
        <begin position="74"/>
        <end position="85"/>
    </location>
</feature>
<feature type="signal peptide" evidence="2">
    <location>
        <begin position="1"/>
        <end position="24"/>
    </location>
</feature>